<name>A0A0R1VEM6_9LACO</name>
<comment type="similarity">
    <text evidence="1">Belongs to the universal stress protein A family.</text>
</comment>
<dbReference type="InterPro" id="IPR014729">
    <property type="entry name" value="Rossmann-like_a/b/a_fold"/>
</dbReference>
<dbReference type="CDD" id="cd00293">
    <property type="entry name" value="USP-like"/>
    <property type="match status" value="1"/>
</dbReference>
<dbReference type="Pfam" id="PF00582">
    <property type="entry name" value="Usp"/>
    <property type="match status" value="1"/>
</dbReference>
<dbReference type="PANTHER" id="PTHR46268">
    <property type="entry name" value="STRESS RESPONSE PROTEIN NHAX"/>
    <property type="match status" value="1"/>
</dbReference>
<dbReference type="InterPro" id="IPR006016">
    <property type="entry name" value="UspA"/>
</dbReference>
<dbReference type="PATRIC" id="fig|1423749.3.peg.628"/>
<dbReference type="Gene3D" id="3.40.50.620">
    <property type="entry name" value="HUPs"/>
    <property type="match status" value="1"/>
</dbReference>
<reference evidence="3 4" key="1">
    <citation type="journal article" date="2015" name="Genome Announc.">
        <title>Expanding the biotechnology potential of lactobacilli through comparative genomics of 213 strains and associated genera.</title>
        <authorList>
            <person name="Sun Z."/>
            <person name="Harris H.M."/>
            <person name="McCann A."/>
            <person name="Guo C."/>
            <person name="Argimon S."/>
            <person name="Zhang W."/>
            <person name="Yang X."/>
            <person name="Jeffery I.B."/>
            <person name="Cooney J.C."/>
            <person name="Kagawa T.F."/>
            <person name="Liu W."/>
            <person name="Song Y."/>
            <person name="Salvetti E."/>
            <person name="Wrobel A."/>
            <person name="Rasinkangas P."/>
            <person name="Parkhill J."/>
            <person name="Rea M.C."/>
            <person name="O'Sullivan O."/>
            <person name="Ritari J."/>
            <person name="Douillard F.P."/>
            <person name="Paul Ross R."/>
            <person name="Yang R."/>
            <person name="Briner A.E."/>
            <person name="Felis G.E."/>
            <person name="de Vos W.M."/>
            <person name="Barrangou R."/>
            <person name="Klaenhammer T.R."/>
            <person name="Caufield P.W."/>
            <person name="Cui Y."/>
            <person name="Zhang H."/>
            <person name="O'Toole P.W."/>
        </authorList>
    </citation>
    <scope>NUCLEOTIDE SEQUENCE [LARGE SCALE GENOMIC DNA]</scope>
    <source>
        <strain evidence="3 4">DSM 16045</strain>
    </source>
</reference>
<evidence type="ECO:0000313" key="3">
    <source>
        <dbReference type="EMBL" id="KRM01491.1"/>
    </source>
</evidence>
<evidence type="ECO:0000313" key="4">
    <source>
        <dbReference type="Proteomes" id="UP000051739"/>
    </source>
</evidence>
<accession>A0A0R1VEM6</accession>
<dbReference type="AlphaFoldDB" id="A0A0R1VEM6"/>
<organism evidence="3 4">
    <name type="scientific">Limosilactobacillus gastricus DSM 16045</name>
    <dbReference type="NCBI Taxonomy" id="1423749"/>
    <lineage>
        <taxon>Bacteria</taxon>
        <taxon>Bacillati</taxon>
        <taxon>Bacillota</taxon>
        <taxon>Bacilli</taxon>
        <taxon>Lactobacillales</taxon>
        <taxon>Lactobacillaceae</taxon>
        <taxon>Limosilactobacillus</taxon>
    </lineage>
</organism>
<dbReference type="InterPro" id="IPR006015">
    <property type="entry name" value="Universal_stress_UspA"/>
</dbReference>
<gene>
    <name evidence="3" type="ORF">FC60_GL000624</name>
</gene>
<protein>
    <submittedName>
        <fullName evidence="3">Universal stress protein UspA</fullName>
    </submittedName>
</protein>
<dbReference type="RefSeq" id="WP_056937654.1">
    <property type="nucleotide sequence ID" value="NZ_AZFN01000017.1"/>
</dbReference>
<comment type="caution">
    <text evidence="3">The sequence shown here is derived from an EMBL/GenBank/DDBJ whole genome shotgun (WGS) entry which is preliminary data.</text>
</comment>
<dbReference type="PANTHER" id="PTHR46268:SF6">
    <property type="entry name" value="UNIVERSAL STRESS PROTEIN UP12"/>
    <property type="match status" value="1"/>
</dbReference>
<evidence type="ECO:0000256" key="1">
    <source>
        <dbReference type="ARBA" id="ARBA00008791"/>
    </source>
</evidence>
<dbReference type="PRINTS" id="PR01438">
    <property type="entry name" value="UNVRSLSTRESS"/>
</dbReference>
<proteinExistence type="inferred from homology"/>
<feature type="domain" description="UspA" evidence="2">
    <location>
        <begin position="3"/>
        <end position="143"/>
    </location>
</feature>
<dbReference type="EMBL" id="AZFN01000017">
    <property type="protein sequence ID" value="KRM01491.1"/>
    <property type="molecule type" value="Genomic_DNA"/>
</dbReference>
<keyword evidence="4" id="KW-1185">Reference proteome</keyword>
<sequence length="143" mass="15935">MTYQRILVGIDGSDNSTRAYDTGVALTKALNATLYLTRVVNRDRGMDVTFNVNDDFYQDLYIKAVQELDPLIEQAHDQGVQDVQAVPRLGDIRTLLASELPNEFNIDLIILGNTGINRVKAMLIGSHTGYVVRHSKCDVLIVK</sequence>
<dbReference type="SUPFAM" id="SSF52402">
    <property type="entry name" value="Adenine nucleotide alpha hydrolases-like"/>
    <property type="match status" value="1"/>
</dbReference>
<evidence type="ECO:0000259" key="2">
    <source>
        <dbReference type="Pfam" id="PF00582"/>
    </source>
</evidence>
<dbReference type="Proteomes" id="UP000051739">
    <property type="component" value="Unassembled WGS sequence"/>
</dbReference>